<dbReference type="PROSITE" id="PS00781">
    <property type="entry name" value="PEPCASE_1"/>
    <property type="match status" value="1"/>
</dbReference>
<dbReference type="PROSITE" id="PS00393">
    <property type="entry name" value="PEPCASE_2"/>
    <property type="match status" value="1"/>
</dbReference>
<dbReference type="GO" id="GO:0008964">
    <property type="term" value="F:phosphoenolpyruvate carboxylase activity"/>
    <property type="evidence" value="ECO:0007669"/>
    <property type="project" value="UniProtKB-EC"/>
</dbReference>
<dbReference type="PRINTS" id="PR00150">
    <property type="entry name" value="PEPCARBXLASE"/>
</dbReference>
<dbReference type="InterPro" id="IPR015813">
    <property type="entry name" value="Pyrv/PenolPyrv_kinase-like_dom"/>
</dbReference>
<comment type="catalytic activity">
    <reaction evidence="7">
        <text>oxaloacetate + phosphate = phosphoenolpyruvate + hydrogencarbonate</text>
        <dbReference type="Rhea" id="RHEA:28370"/>
        <dbReference type="ChEBI" id="CHEBI:16452"/>
        <dbReference type="ChEBI" id="CHEBI:17544"/>
        <dbReference type="ChEBI" id="CHEBI:43474"/>
        <dbReference type="ChEBI" id="CHEBI:58702"/>
        <dbReference type="EC" id="4.1.1.31"/>
    </reaction>
</comment>
<evidence type="ECO:0000256" key="3">
    <source>
        <dbReference type="ARBA" id="ARBA00012305"/>
    </source>
</evidence>
<gene>
    <name evidence="8" type="primary">ppc_4</name>
    <name evidence="8" type="ORF">GALL_125560</name>
</gene>
<evidence type="ECO:0000256" key="4">
    <source>
        <dbReference type="ARBA" id="ARBA00022842"/>
    </source>
</evidence>
<protein>
    <recommendedName>
        <fullName evidence="3">phosphoenolpyruvate carboxylase</fullName>
        <ecNumber evidence="3">4.1.1.31</ecNumber>
    </recommendedName>
</protein>
<comment type="cofactor">
    <cofactor evidence="1">
        <name>Mg(2+)</name>
        <dbReference type="ChEBI" id="CHEBI:18420"/>
    </cofactor>
</comment>
<dbReference type="Pfam" id="PF00311">
    <property type="entry name" value="PEPcase"/>
    <property type="match status" value="1"/>
</dbReference>
<comment type="similarity">
    <text evidence="2">Belongs to the PEPCase type 1 family.</text>
</comment>
<dbReference type="InterPro" id="IPR021135">
    <property type="entry name" value="PEP_COase"/>
</dbReference>
<organism evidence="8">
    <name type="scientific">mine drainage metagenome</name>
    <dbReference type="NCBI Taxonomy" id="410659"/>
    <lineage>
        <taxon>unclassified sequences</taxon>
        <taxon>metagenomes</taxon>
        <taxon>ecological metagenomes</taxon>
    </lineage>
</organism>
<dbReference type="SUPFAM" id="SSF51621">
    <property type="entry name" value="Phosphoenolpyruvate/pyruvate domain"/>
    <property type="match status" value="1"/>
</dbReference>
<keyword evidence="5 8" id="KW-0456">Lyase</keyword>
<dbReference type="AlphaFoldDB" id="A0A1J5SUF5"/>
<dbReference type="GO" id="GO:0005829">
    <property type="term" value="C:cytosol"/>
    <property type="evidence" value="ECO:0007669"/>
    <property type="project" value="TreeGrafter"/>
</dbReference>
<evidence type="ECO:0000256" key="2">
    <source>
        <dbReference type="ARBA" id="ARBA00008346"/>
    </source>
</evidence>
<reference evidence="8" key="1">
    <citation type="submission" date="2016-10" db="EMBL/GenBank/DDBJ databases">
        <title>Sequence of Gallionella enrichment culture.</title>
        <authorList>
            <person name="Poehlein A."/>
            <person name="Muehling M."/>
            <person name="Daniel R."/>
        </authorList>
    </citation>
    <scope>NUCLEOTIDE SEQUENCE</scope>
</reference>
<evidence type="ECO:0000256" key="7">
    <source>
        <dbReference type="ARBA" id="ARBA00048995"/>
    </source>
</evidence>
<dbReference type="InterPro" id="IPR022805">
    <property type="entry name" value="PEP_COase_bac/pln-type"/>
</dbReference>
<evidence type="ECO:0000313" key="8">
    <source>
        <dbReference type="EMBL" id="OIR05244.1"/>
    </source>
</evidence>
<proteinExistence type="inferred from homology"/>
<keyword evidence="6" id="KW-0120">Carbon dioxide fixation</keyword>
<dbReference type="EC" id="4.1.1.31" evidence="3"/>
<name>A0A1J5SUF5_9ZZZZ</name>
<keyword evidence="8" id="KW-0670">Pyruvate</keyword>
<keyword evidence="4" id="KW-0460">Magnesium</keyword>
<dbReference type="HAMAP" id="MF_00595">
    <property type="entry name" value="PEPcase_type1"/>
    <property type="match status" value="1"/>
</dbReference>
<dbReference type="EMBL" id="MLJW01000051">
    <property type="protein sequence ID" value="OIR05244.1"/>
    <property type="molecule type" value="Genomic_DNA"/>
</dbReference>
<dbReference type="PANTHER" id="PTHR30523:SF6">
    <property type="entry name" value="PHOSPHOENOLPYRUVATE CARBOXYLASE"/>
    <property type="match status" value="1"/>
</dbReference>
<evidence type="ECO:0000256" key="5">
    <source>
        <dbReference type="ARBA" id="ARBA00023239"/>
    </source>
</evidence>
<dbReference type="GO" id="GO:0006099">
    <property type="term" value="P:tricarboxylic acid cycle"/>
    <property type="evidence" value="ECO:0007669"/>
    <property type="project" value="InterPro"/>
</dbReference>
<dbReference type="InterPro" id="IPR033129">
    <property type="entry name" value="PEPCASE_His_AS"/>
</dbReference>
<dbReference type="InterPro" id="IPR018129">
    <property type="entry name" value="PEP_COase_Lys_AS"/>
</dbReference>
<dbReference type="GO" id="GO:0015977">
    <property type="term" value="P:carbon fixation"/>
    <property type="evidence" value="ECO:0007669"/>
    <property type="project" value="UniProtKB-KW"/>
</dbReference>
<comment type="caution">
    <text evidence="8">The sequence shown here is derived from an EMBL/GenBank/DDBJ whole genome shotgun (WGS) entry which is preliminary data.</text>
</comment>
<accession>A0A1J5SUF5</accession>
<evidence type="ECO:0000256" key="1">
    <source>
        <dbReference type="ARBA" id="ARBA00001946"/>
    </source>
</evidence>
<sequence>MTASEKPTATQYHVDADISQDIAKLTHRLDEIIREQAGARFFEKLASIRRFAITNRKAHWHDLTGVIGRLSVAEAYDVVHAFSLFFQLVNHCEEQARLRHLQRNPEPPMSVAKLFAELRAAGVKPADLQRCLDELEIQPVLTAHPTEAKRRTVLDHIHRLNRPDADADEVLETLWHTEEVRQERVTPIQEIANAAFFFEHAIFDATTRFYQDFDQALARQFPTVKRKRAFLTYASWVGGDRDGNPFVTPELSRTAADWYSRVAYSHYEKECAMLVREVTHADKDNHPSTLAEPASEYQPFERLRARMVTLRKQLHERTADITKVRRELLAIRNDLISRKAHRAANGRIANLILQMEIFGPHLAELDFRDHSERLSSAELDVLSELDAIASIQRMRGKAAANHFILSMTNGPEVILRLLELVRRAGLKDIDLVPLFETIEDLEASTTILEALWSDKAYRKHLARRGNLQEVMVGYSDSNKDGGYLAANWHLYKAQKAMAISAQKAGIKLRFFHGKGGTIDRGGGASHRSLRAQPHAAVGGRIRITEQGEVVSLKYSHPAIAQRNLEQLTSAVIAAACLPQPEEIESRLGEWEPALNRVSELATEHYRKLVYETPEFVEYFWEATPIDLIEHLRLGSRPTRRQSTRDLRQLRAIPWVFAWTQSRHLLSAWFGLGHGFAAYIAETPGGAEKLQEMYVKWPFFRTLIDNAEMSLAKADLDIARRYAALVRSTSVRNEIFGRIEAAYEISVRHILLITGRSKLLEKQPVLAQSLLLRNPYVDPLHHIQIRFLKLWREAKPNARTEDLRRLLALTVNGIAFGMKSTG</sequence>
<dbReference type="PANTHER" id="PTHR30523">
    <property type="entry name" value="PHOSPHOENOLPYRUVATE CARBOXYLASE"/>
    <property type="match status" value="1"/>
</dbReference>
<evidence type="ECO:0000256" key="6">
    <source>
        <dbReference type="ARBA" id="ARBA00023300"/>
    </source>
</evidence>